<feature type="compositionally biased region" description="Basic and acidic residues" evidence="9">
    <location>
        <begin position="429"/>
        <end position="438"/>
    </location>
</feature>
<feature type="region of interest" description="Disordered" evidence="9">
    <location>
        <begin position="1216"/>
        <end position="1260"/>
    </location>
</feature>
<proteinExistence type="inferred from homology"/>
<evidence type="ECO:0000256" key="7">
    <source>
        <dbReference type="ARBA" id="ARBA00023125"/>
    </source>
</evidence>
<dbReference type="InterPro" id="IPR049730">
    <property type="entry name" value="SNF2/RAD54-like_C"/>
</dbReference>
<sequence>MALNYEPHLLRLSDDILLQIMSFLKLEDILTLAQVCVRLEKISKDRTLWKEADLRPRFLTHSELEDAVKCFHRGTKVLASTGSVKSLSGKVQENTECLSPALFELVTQATDLETLILEEHFVNASVLTYKCFPSTLKNLSMENCKLINVPVKESYFFNMATQTPHLESLNLNGCLWFEDHSMMAISKCPKLKTLRLRGCAKVGTCAAYIFLSARFGFENIEVLDLRETAISDAEVRAFKSKPKLKRLYIDGRVHRRQDSEEVDRVTDRGLNTPEEYVPHLEVLALTNTEVRDVTLRHLARNMPNLRLIDIRGSRVTEPGVIRLKTEFPQLQIVCDFPEWTVDSLLIPSNWWIDCDFVFQEDIKRPSTLAPTLRDGAAEPSRLERIEIIDVGPGMVRLRRIVDRPLLFPAPVPQEVVPELGRETPPLELPRPEDQELPRSPESLRSSSSGSSSPPQLDNKREPSDSPSLLFQRDKDAIVIIAHQNTGNHDFLELPVLRDQDSEDLFVDSWAHPKLQNKCAAFSLNILHEWKMELETKEWNLTNSQDVLSDNNKFEESKKHKLSEENETVVIKKQKLSEDNENLECLNSLRNICEAVLEDSAVPLPALPSNEETEVKPNVTTTQKKKKKKKVVAEAANKAKEAKPKNEKTKSHMRKNIRDILKGDELEAETRAAQQRELERVQRIQQQQQQQVPDCSYIPHFDEEDDHTPVSTLVEDLQALAQELEDSTLSPDIPLEFLENNQHFKQTSEPPTVDIVKEEKHEVHVQKKIYDDDVICLSSDDEEFPPKPAPSAPNCSKRYVPDDDDDDVVILSGDDEKPEVVEEDSDVHNFGLHTRDELNKPDNEGRVLINVGHPSNEVDIFLAPQLARAAKAHQIGGIRFLYDNVVESLEQYSTSEGFGCILAHSMGLGKTFQVCAFSEVFLRHTKARTVLIIVPINTIQNWVSEFNSWLPELSPERKDDDPPVQPRSFHLHVLNDTTKCLNSRSKVIADWTNQGGVLLIGYELYRLFYTQRESKEKKRSKVSKKTKKMSGFVDLEEEEKEKRRLEKIYQALVNPGPELIICDEGHRIKNMKTSISVALKEVRTRRRVVLTGYPLQNNLLEYWCMVDFVRPNFLEWTVCGQQPSRCEANERASIRFVQRRSHAVLRNSLPHKEEHVLLLRMTTLQRELYKHYMSQLLLNKSVSNPLKAFAVCLKIWNHPDVLYNFYKKGKDDLDLELDEETPESRKKKKSTVATNIAPMPSLPAPIFPNDDEAGEGSQSSLQTGLLVDSGATDCAKEKKEEAISLEWANDFFKGYNPGDIENAAKTKIFFTILEESVKIGDRLLVFSQSLFTLNMLEEFLQQRKIPKRGDEHWCKNKSYFRLDGSTTGTEREKLVNEFNANADVLLFLISTRAGSLGINLIGANRVIVFDASYGQKKQCFIYRLVTDNSLEKKIYDRQIGKQGTADRVVDELNPEARLSLKEVTSLVCDDEDDPPVRDFGETYPAALNITDEILGEVLQKWGHSFTKNPFQHDTLLLEGKDTGLSKAEKRMAQRLYEKAKLDGSMQYRRQNYSSYYPKMPVPIPTIDNNAYGRINPMYSSPHPSSILPKHTISPPRSGNMNLLAEAFAQGKLICKEMVLTKDVTIARSQMSDGSGETSPTVLASGTRVKLIKTPKGIYMQTPEGKILRIHSSAPATPASPSTIAAALGLNLKTSYHGVGAQDSPTGLASFSGGSKSSLMEQSMLKRIREMQQKSLVNDSSKQVISFNDKSALLAQIRQNLTANKGFGNNLSSMSARVGGSSSSTSRNLPPLASNSNLNHFAKQLASLAQKSTVDLLTDVGVGCSQADFEAGNNSGLSPKRTSSLLPNARALPSASLPKKVATISPNVSKARVFIPHRPMATVEPMSKIPDTVERSSITESSPPLISSTVCPIPTAVSELSALSSSHLAVKPTTYNQPSELSPDLVEFASKNEEEQLSSLESNGSSRNGSGLFDNLSLASQLEGFASCTSAAARPTAESLKDLLKTTNNATSENVVSNFQWNSDETLASGAPSWSDQQQFPTNQHHQWNNAGQWNDASTSSQVNWPWSQQLQSQQAQTNFSNANRLGGTSTADTAPLATDSYNSHQYSSNFDASNQWSNYNNTTTAANNTYTSHSLPPPNGHYSTPSYFPTSYFGSNTPLTPAYTTYSQTSQPGYNSLEGSSYHNQYGGNEFPPNYSQPYPGSYSQ</sequence>
<organism evidence="13 14">
    <name type="scientific">Daphnia galeata</name>
    <dbReference type="NCBI Taxonomy" id="27404"/>
    <lineage>
        <taxon>Eukaryota</taxon>
        <taxon>Metazoa</taxon>
        <taxon>Ecdysozoa</taxon>
        <taxon>Arthropoda</taxon>
        <taxon>Crustacea</taxon>
        <taxon>Branchiopoda</taxon>
        <taxon>Diplostraca</taxon>
        <taxon>Cladocera</taxon>
        <taxon>Anomopoda</taxon>
        <taxon>Daphniidae</taxon>
        <taxon>Daphnia</taxon>
    </lineage>
</organism>
<evidence type="ECO:0000256" key="1">
    <source>
        <dbReference type="ARBA" id="ARBA00004123"/>
    </source>
</evidence>
<dbReference type="Pfam" id="PF00271">
    <property type="entry name" value="Helicase_C"/>
    <property type="match status" value="1"/>
</dbReference>
<dbReference type="OrthoDB" id="2020972at2759"/>
<dbReference type="PROSITE" id="PS51192">
    <property type="entry name" value="HELICASE_ATP_BIND_1"/>
    <property type="match status" value="1"/>
</dbReference>
<comment type="subcellular location">
    <subcellularLocation>
        <location evidence="1">Nucleus</location>
    </subcellularLocation>
</comment>
<reference evidence="13" key="1">
    <citation type="submission" date="2021-11" db="EMBL/GenBank/DDBJ databases">
        <authorList>
            <person name="Schell T."/>
        </authorList>
    </citation>
    <scope>NUCLEOTIDE SEQUENCE</scope>
    <source>
        <strain evidence="13">M5</strain>
    </source>
</reference>
<dbReference type="Pfam" id="PF00176">
    <property type="entry name" value="SNF2-rel_dom"/>
    <property type="match status" value="1"/>
</dbReference>
<dbReference type="InterPro" id="IPR044574">
    <property type="entry name" value="ARIP4-like"/>
</dbReference>
<dbReference type="InterPro" id="IPR036047">
    <property type="entry name" value="F-box-like_dom_sf"/>
</dbReference>
<dbReference type="SUPFAM" id="SSF81383">
    <property type="entry name" value="F-box domain"/>
    <property type="match status" value="1"/>
</dbReference>
<dbReference type="InterPro" id="IPR027417">
    <property type="entry name" value="P-loop_NTPase"/>
</dbReference>
<dbReference type="CDD" id="cd18793">
    <property type="entry name" value="SF2_C_SNF"/>
    <property type="match status" value="1"/>
</dbReference>
<dbReference type="SMART" id="SM00256">
    <property type="entry name" value="FBOX"/>
    <property type="match status" value="1"/>
</dbReference>
<evidence type="ECO:0000256" key="5">
    <source>
        <dbReference type="ARBA" id="ARBA00022806"/>
    </source>
</evidence>
<feature type="compositionally biased region" description="Polar residues" evidence="9">
    <location>
        <begin position="2162"/>
        <end position="2186"/>
    </location>
</feature>
<dbReference type="InterPro" id="IPR001650">
    <property type="entry name" value="Helicase_C-like"/>
</dbReference>
<dbReference type="Gene3D" id="3.80.10.10">
    <property type="entry name" value="Ribonuclease Inhibitor"/>
    <property type="match status" value="1"/>
</dbReference>
<dbReference type="Proteomes" id="UP000789390">
    <property type="component" value="Unassembled WGS sequence"/>
</dbReference>
<dbReference type="GO" id="GO:0005634">
    <property type="term" value="C:nucleus"/>
    <property type="evidence" value="ECO:0007669"/>
    <property type="project" value="UniProtKB-SubCell"/>
</dbReference>
<keyword evidence="6" id="KW-0067">ATP-binding</keyword>
<dbReference type="PROSITE" id="PS51194">
    <property type="entry name" value="HELICASE_CTER"/>
    <property type="match status" value="1"/>
</dbReference>
<comment type="similarity">
    <text evidence="2">Belongs to the SNF2/RAD54 helicase family.</text>
</comment>
<dbReference type="InterPro" id="IPR032675">
    <property type="entry name" value="LRR_dom_sf"/>
</dbReference>
<feature type="domain" description="Helicase ATP-binding" evidence="11">
    <location>
        <begin position="890"/>
        <end position="1111"/>
    </location>
</feature>
<keyword evidence="4" id="KW-0378">Hydrolase</keyword>
<feature type="compositionally biased region" description="Polar residues" evidence="9">
    <location>
        <begin position="2193"/>
        <end position="2204"/>
    </location>
</feature>
<feature type="region of interest" description="Disordered" evidence="9">
    <location>
        <begin position="416"/>
        <end position="467"/>
    </location>
</feature>
<dbReference type="SMART" id="SM00490">
    <property type="entry name" value="HELICc"/>
    <property type="match status" value="1"/>
</dbReference>
<dbReference type="FunFam" id="3.80.10.10:FF:001720">
    <property type="entry name" value="F-box/LRR-repeat protein 12-like"/>
    <property type="match status" value="1"/>
</dbReference>
<evidence type="ECO:0000313" key="13">
    <source>
        <dbReference type="EMBL" id="CAH0112968.1"/>
    </source>
</evidence>
<feature type="region of interest" description="Disordered" evidence="9">
    <location>
        <begin position="778"/>
        <end position="802"/>
    </location>
</feature>
<keyword evidence="3" id="KW-0547">Nucleotide-binding</keyword>
<gene>
    <name evidence="13" type="ORF">DGAL_LOCUS16767</name>
</gene>
<dbReference type="Gene3D" id="3.40.50.10810">
    <property type="entry name" value="Tandem AAA-ATPase domain"/>
    <property type="match status" value="1"/>
</dbReference>
<evidence type="ECO:0000259" key="11">
    <source>
        <dbReference type="PROSITE" id="PS51192"/>
    </source>
</evidence>
<feature type="region of interest" description="Disordered" evidence="9">
    <location>
        <begin position="2025"/>
        <end position="2058"/>
    </location>
</feature>
<evidence type="ECO:0000256" key="2">
    <source>
        <dbReference type="ARBA" id="ARBA00007025"/>
    </source>
</evidence>
<dbReference type="InterPro" id="IPR038718">
    <property type="entry name" value="SNF2-like_sf"/>
</dbReference>
<protein>
    <recommendedName>
        <fullName evidence="15">Helicase ARIP4</fullName>
    </recommendedName>
</protein>
<keyword evidence="5" id="KW-0347">Helicase</keyword>
<dbReference type="Gene3D" id="1.20.120.850">
    <property type="entry name" value="SWI2/SNF2 ATPases, N-terminal domain"/>
    <property type="match status" value="1"/>
</dbReference>
<dbReference type="PANTHER" id="PTHR45797">
    <property type="entry name" value="RAD54-LIKE"/>
    <property type="match status" value="1"/>
</dbReference>
<dbReference type="InterPro" id="IPR014001">
    <property type="entry name" value="Helicase_ATP-bd"/>
</dbReference>
<keyword evidence="8" id="KW-0539">Nucleus</keyword>
<dbReference type="SMART" id="SM00487">
    <property type="entry name" value="DEXDc"/>
    <property type="match status" value="1"/>
</dbReference>
<comment type="caution">
    <text evidence="13">The sequence shown here is derived from an EMBL/GenBank/DDBJ whole genome shotgun (WGS) entry which is preliminary data.</text>
</comment>
<dbReference type="InterPro" id="IPR001810">
    <property type="entry name" value="F-box_dom"/>
</dbReference>
<dbReference type="EMBL" id="CAKKLH010000335">
    <property type="protein sequence ID" value="CAH0112968.1"/>
    <property type="molecule type" value="Genomic_DNA"/>
</dbReference>
<keyword evidence="7" id="KW-0238">DNA-binding</keyword>
<name>A0A8J2S1P4_9CRUS</name>
<evidence type="ECO:0000259" key="12">
    <source>
        <dbReference type="PROSITE" id="PS51194"/>
    </source>
</evidence>
<dbReference type="GO" id="GO:0003677">
    <property type="term" value="F:DNA binding"/>
    <property type="evidence" value="ECO:0007669"/>
    <property type="project" value="UniProtKB-KW"/>
</dbReference>
<evidence type="ECO:0000259" key="10">
    <source>
        <dbReference type="PROSITE" id="PS50181"/>
    </source>
</evidence>
<evidence type="ECO:0000256" key="6">
    <source>
        <dbReference type="ARBA" id="ARBA00022840"/>
    </source>
</evidence>
<evidence type="ECO:0008006" key="15">
    <source>
        <dbReference type="Google" id="ProtNLM"/>
    </source>
</evidence>
<dbReference type="PANTHER" id="PTHR45797:SF1">
    <property type="entry name" value="HELICASE ARIP4"/>
    <property type="match status" value="1"/>
</dbReference>
<keyword evidence="14" id="KW-1185">Reference proteome</keyword>
<evidence type="ECO:0000256" key="3">
    <source>
        <dbReference type="ARBA" id="ARBA00022741"/>
    </source>
</evidence>
<evidence type="ECO:0000256" key="9">
    <source>
        <dbReference type="SAM" id="MobiDB-lite"/>
    </source>
</evidence>
<feature type="region of interest" description="Disordered" evidence="9">
    <location>
        <begin position="606"/>
        <end position="626"/>
    </location>
</feature>
<feature type="compositionally biased region" description="Low complexity" evidence="9">
    <location>
        <begin position="439"/>
        <end position="454"/>
    </location>
</feature>
<feature type="region of interest" description="Disordered" evidence="9">
    <location>
        <begin position="2162"/>
        <end position="2204"/>
    </location>
</feature>
<dbReference type="Pfam" id="PF12937">
    <property type="entry name" value="F-box-like"/>
    <property type="match status" value="1"/>
</dbReference>
<dbReference type="GO" id="GO:0005524">
    <property type="term" value="F:ATP binding"/>
    <property type="evidence" value="ECO:0007669"/>
    <property type="project" value="UniProtKB-KW"/>
</dbReference>
<evidence type="ECO:0000256" key="8">
    <source>
        <dbReference type="ARBA" id="ARBA00023242"/>
    </source>
</evidence>
<feature type="domain" description="F-box" evidence="10">
    <location>
        <begin position="6"/>
        <end position="52"/>
    </location>
</feature>
<dbReference type="Gene3D" id="3.40.50.300">
    <property type="entry name" value="P-loop containing nucleotide triphosphate hydrolases"/>
    <property type="match status" value="2"/>
</dbReference>
<dbReference type="GO" id="GO:0004386">
    <property type="term" value="F:helicase activity"/>
    <property type="evidence" value="ECO:0007669"/>
    <property type="project" value="UniProtKB-KW"/>
</dbReference>
<accession>A0A8J2S1P4</accession>
<evidence type="ECO:0000313" key="14">
    <source>
        <dbReference type="Proteomes" id="UP000789390"/>
    </source>
</evidence>
<dbReference type="PROSITE" id="PS50181">
    <property type="entry name" value="FBOX"/>
    <property type="match status" value="1"/>
</dbReference>
<feature type="domain" description="Helicase C-terminal" evidence="12">
    <location>
        <begin position="1310"/>
        <end position="1479"/>
    </location>
</feature>
<evidence type="ECO:0000256" key="4">
    <source>
        <dbReference type="ARBA" id="ARBA00022801"/>
    </source>
</evidence>
<dbReference type="SUPFAM" id="SSF52540">
    <property type="entry name" value="P-loop containing nucleoside triphosphate hydrolases"/>
    <property type="match status" value="2"/>
</dbReference>
<dbReference type="InterPro" id="IPR000330">
    <property type="entry name" value="SNF2_N"/>
</dbReference>
<dbReference type="GO" id="GO:0016887">
    <property type="term" value="F:ATP hydrolysis activity"/>
    <property type="evidence" value="ECO:0007669"/>
    <property type="project" value="InterPro"/>
</dbReference>
<dbReference type="SUPFAM" id="SSF52047">
    <property type="entry name" value="RNI-like"/>
    <property type="match status" value="1"/>
</dbReference>